<accession>A0ABR7UUU7</accession>
<organism evidence="3 4">
    <name type="scientific">Flavobacterium pokkalii</name>
    <dbReference type="NCBI Taxonomy" id="1940408"/>
    <lineage>
        <taxon>Bacteria</taxon>
        <taxon>Pseudomonadati</taxon>
        <taxon>Bacteroidota</taxon>
        <taxon>Flavobacteriia</taxon>
        <taxon>Flavobacteriales</taxon>
        <taxon>Flavobacteriaceae</taxon>
        <taxon>Flavobacterium</taxon>
    </lineage>
</organism>
<dbReference type="RefSeq" id="WP_188221461.1">
    <property type="nucleotide sequence ID" value="NZ_NASZ01000028.1"/>
</dbReference>
<dbReference type="PANTHER" id="PTHR35580:SF1">
    <property type="entry name" value="PHYTASE-LIKE DOMAIN-CONTAINING PROTEIN"/>
    <property type="match status" value="1"/>
</dbReference>
<feature type="domain" description="DUF7948" evidence="2">
    <location>
        <begin position="27"/>
        <end position="262"/>
    </location>
</feature>
<dbReference type="Pfam" id="PF13585">
    <property type="entry name" value="CHU_C"/>
    <property type="match status" value="1"/>
</dbReference>
<dbReference type="EMBL" id="NASZ01000028">
    <property type="protein sequence ID" value="MBD0726433.1"/>
    <property type="molecule type" value="Genomic_DNA"/>
</dbReference>
<name>A0ABR7UUU7_9FLAO</name>
<evidence type="ECO:0008006" key="5">
    <source>
        <dbReference type="Google" id="ProtNLM"/>
    </source>
</evidence>
<dbReference type="InterPro" id="IPR052918">
    <property type="entry name" value="Motility_Chemotaxis_Reg"/>
</dbReference>
<dbReference type="Pfam" id="PF19081">
    <property type="entry name" value="Ig_7"/>
    <property type="match status" value="3"/>
</dbReference>
<evidence type="ECO:0000259" key="1">
    <source>
        <dbReference type="Pfam" id="PF19081"/>
    </source>
</evidence>
<dbReference type="Proteomes" id="UP000661715">
    <property type="component" value="Unassembled WGS sequence"/>
</dbReference>
<sequence>MKHILLLLLLLFIIPSFGQQKNGSIGFKENKGQIIDQNGKPNNAVKFLLNTNGLNVQLKQNGFSYDIYETKKIPVKHRIEENNSISSIAKNDKKAPDYSLEYTFHRIDIDFVNSNPNVELISNEESKDYDNYYNVPNKPEGIVNVHQYQQITYKNIYPNIDVVFSIPKDSVKAVEYNFVVHPSGKISDIQLKFNGAKTELVDNKIKMNVRFGAMEEILPASWTEDGMTKKSIHVGYKKIKNNVYGFNTSNSVNGKTIIIDPVPVRLWGTFYGDEFGNSPGAQWWWVNLITDSLGNAYVSGATTTLNSSYATSGAHQTIVNSTYINSVTNGIIFKFDSNGNRLWGTYYGGTSGTNIKAIKIDSQNNVLATGNTSSETNISTLGSFQPNMKGIVDAFLVKFNSNGIRQWGTYFGGENSDYANNLDIETNNIYIIGNTSSRTNIAFNSNFQTQLNNSVNTSSSLSDGFIARFNENGNLIWSTYVGGDGIDNLNAIVVKDSYLVAGGSTGSTNNMTTSGVFQEQQNPLYLGDGYICKFSLAGERIWGSYYGGTSPIENIESVEVDNEENIYIGGQSYSNDNIATTGSFESSNSAIFKGFLAKLNSQGQRMWGTYVGGIVIYSIIFENNSIYIGGGNADYSLDLKLTNLCSYKPNRNRTYIGYVGKFSKQGVFAWGTYIGNDNSLKMTLDSNGSIFVAGLSSVNEDIADINSYQSNILGEKNYFLMKFSEDIITTPIISSNSPICIGNNLELKASGGTDYLWTGPNGFTSTEQNPIIINATAQNSGQYSCLITGTGGCDDTKTIEVIVGDVEAPVPDLATLPTITGDCNTIITTVPTATDTCAGVITATTTSPLTYNLPGTYTIIWNYNDGNGNAVNQNQTVTITSQPIPIINTPQTFCLQQNATISDIVISGQSIKWYDTLTDGNVLSNTTSLQNGTTYYASQTINGCESERVAVLINIQNTPMPTADTNQSFCTGTNPTIANIEVTGNLIKWYDALTNGSLVSETTSLVDGRTYYASQTMNNCESERLGIQVSIVNTPPAPTATATQSFCKNKNATLEDIQISGQNIKWYDTNFSASSLPSTTLLEDNKTYYASQTIGCESDRTPILIRVYNTPLPIGSKTQQFCIDENATIANLSISGSNITWYDELSNGNILDETTLLENGKIYYATQTLNNCESERLAITVTIQDTQPPTVTSPQTFCIQKNAKISDIAISGQNINWFENASSSIPLSDFTLLENGITYYASETINNCESDRIPISIIILEATTGDCINFVDELPYPKFFTPNNDGYNDTWTIDFAYLKPNTGIRIFDRYGKLLKELFPNSSWNGLFNNQELPSTDYWFIVTRANGQEYKGHFSLKR</sequence>
<dbReference type="NCBIfam" id="TIGR04131">
    <property type="entry name" value="Bac_Flav_CTERM"/>
    <property type="match status" value="1"/>
</dbReference>
<protein>
    <recommendedName>
        <fullName evidence="5">Gliding motility-associated C-terminal domain-containing protein</fullName>
    </recommendedName>
</protein>
<proteinExistence type="predicted"/>
<dbReference type="Pfam" id="PF25778">
    <property type="entry name" value="DUF7948"/>
    <property type="match status" value="1"/>
</dbReference>
<gene>
    <name evidence="3" type="ORF">B6A10_14735</name>
</gene>
<evidence type="ECO:0000259" key="2">
    <source>
        <dbReference type="Pfam" id="PF25778"/>
    </source>
</evidence>
<reference evidence="3 4" key="1">
    <citation type="journal article" date="2020" name="Microbiol. Res.">
        <title>Flavobacterium pokkalii sp. nov., a novel plant growth promoting native rhizobacteria isolated from pokkali rice grown in coastal saline affected agricultural regions of southern India, Kerala.</title>
        <authorList>
            <person name="Menon R.R."/>
            <person name="Kumari S."/>
            <person name="Viver T."/>
            <person name="Rameshkumar N."/>
        </authorList>
    </citation>
    <scope>NUCLEOTIDE SEQUENCE [LARGE SCALE GENOMIC DNA]</scope>
    <source>
        <strain evidence="3 4">L1I52</strain>
    </source>
</reference>
<feature type="domain" description="Ig-like" evidence="1">
    <location>
        <begin position="1035"/>
        <end position="1107"/>
    </location>
</feature>
<dbReference type="InterPro" id="IPR026341">
    <property type="entry name" value="T9SS_type_B"/>
</dbReference>
<feature type="domain" description="Ig-like" evidence="1">
    <location>
        <begin position="960"/>
        <end position="1031"/>
    </location>
</feature>
<dbReference type="PANTHER" id="PTHR35580">
    <property type="entry name" value="CELL SURFACE GLYCOPROTEIN (S-LAYER PROTEIN)-LIKE PROTEIN"/>
    <property type="match status" value="1"/>
</dbReference>
<dbReference type="InterPro" id="IPR013783">
    <property type="entry name" value="Ig-like_fold"/>
</dbReference>
<dbReference type="InterPro" id="IPR044023">
    <property type="entry name" value="Ig_7"/>
</dbReference>
<evidence type="ECO:0000313" key="4">
    <source>
        <dbReference type="Proteomes" id="UP000661715"/>
    </source>
</evidence>
<feature type="domain" description="Ig-like" evidence="1">
    <location>
        <begin position="885"/>
        <end position="955"/>
    </location>
</feature>
<dbReference type="InterPro" id="IPR057708">
    <property type="entry name" value="DUF7948"/>
</dbReference>
<keyword evidence="4" id="KW-1185">Reference proteome</keyword>
<comment type="caution">
    <text evidence="3">The sequence shown here is derived from an EMBL/GenBank/DDBJ whole genome shotgun (WGS) entry which is preliminary data.</text>
</comment>
<evidence type="ECO:0000313" key="3">
    <source>
        <dbReference type="EMBL" id="MBD0726433.1"/>
    </source>
</evidence>
<dbReference type="Gene3D" id="2.60.40.10">
    <property type="entry name" value="Immunoglobulins"/>
    <property type="match status" value="1"/>
</dbReference>